<dbReference type="Pfam" id="PF13439">
    <property type="entry name" value="Glyco_transf_4"/>
    <property type="match status" value="1"/>
</dbReference>
<dbReference type="Proteomes" id="UP000013893">
    <property type="component" value="Chromosome"/>
</dbReference>
<dbReference type="InterPro" id="IPR001296">
    <property type="entry name" value="Glyco_trans_1"/>
</dbReference>
<name>R4PWR2_9BACT</name>
<keyword evidence="3" id="KW-0808">Transferase</keyword>
<dbReference type="InterPro" id="IPR028098">
    <property type="entry name" value="Glyco_trans_4-like_N"/>
</dbReference>
<dbReference type="PANTHER" id="PTHR45947:SF3">
    <property type="entry name" value="SULFOQUINOVOSYL TRANSFERASE SQD2"/>
    <property type="match status" value="1"/>
</dbReference>
<dbReference type="AlphaFoldDB" id="R4PWR2"/>
<gene>
    <name evidence="3" type="ORF">L336_0498</name>
</gene>
<dbReference type="InterPro" id="IPR050194">
    <property type="entry name" value="Glycosyltransferase_grp1"/>
</dbReference>
<protein>
    <submittedName>
        <fullName evidence="3">Glycosyl transferase, group 1</fullName>
    </submittedName>
</protein>
<evidence type="ECO:0000313" key="3">
    <source>
        <dbReference type="EMBL" id="AGL62202.1"/>
    </source>
</evidence>
<accession>R4PWR2</accession>
<dbReference type="OrthoDB" id="9801609at2"/>
<dbReference type="SUPFAM" id="SSF53756">
    <property type="entry name" value="UDP-Glycosyltransferase/glycogen phosphorylase"/>
    <property type="match status" value="1"/>
</dbReference>
<dbReference type="Gene3D" id="3.40.50.2000">
    <property type="entry name" value="Glycogen Phosphorylase B"/>
    <property type="match status" value="2"/>
</dbReference>
<evidence type="ECO:0000259" key="2">
    <source>
        <dbReference type="Pfam" id="PF13439"/>
    </source>
</evidence>
<keyword evidence="4" id="KW-1185">Reference proteome</keyword>
<dbReference type="PANTHER" id="PTHR45947">
    <property type="entry name" value="SULFOQUINOVOSYL TRANSFERASE SQD2"/>
    <property type="match status" value="1"/>
</dbReference>
<dbReference type="EMBL" id="CP005957">
    <property type="protein sequence ID" value="AGL62202.1"/>
    <property type="molecule type" value="Genomic_DNA"/>
</dbReference>
<dbReference type="GO" id="GO:0016757">
    <property type="term" value="F:glycosyltransferase activity"/>
    <property type="evidence" value="ECO:0007669"/>
    <property type="project" value="InterPro"/>
</dbReference>
<evidence type="ECO:0000259" key="1">
    <source>
        <dbReference type="Pfam" id="PF00534"/>
    </source>
</evidence>
<dbReference type="RefSeq" id="WP_015641652.1">
    <property type="nucleotide sequence ID" value="NC_021219.1"/>
</dbReference>
<dbReference type="KEGG" id="saal:L336_0498"/>
<feature type="domain" description="Glycosyl transferase family 1" evidence="1">
    <location>
        <begin position="200"/>
        <end position="338"/>
    </location>
</feature>
<dbReference type="Pfam" id="PF00534">
    <property type="entry name" value="Glycos_transf_1"/>
    <property type="match status" value="1"/>
</dbReference>
<organism evidence="3 4">
    <name type="scientific">Candidatus Saccharimonas aalborgensis</name>
    <dbReference type="NCBI Taxonomy" id="1332188"/>
    <lineage>
        <taxon>Bacteria</taxon>
        <taxon>Candidatus Saccharimonadota</taxon>
        <taxon>Candidatus Saccharimonadia</taxon>
        <taxon>Candidatus Saccharimonadales</taxon>
        <taxon>Candidatus Saccharimonadaceae</taxon>
        <taxon>Candidatus Saccharimonas</taxon>
    </lineage>
</organism>
<dbReference type="HOGENOM" id="CLU_041001_0_0_0"/>
<sequence length="374" mass="42147">MKQPPKIAIVCEFLSVMGGAENVVLAMHKLFPDAPIYTALYDASRVPAFQDADVRTTWLQKLPRFLRKAYRLFPTLAANAFRRLDLSDYDIILTSSYLNANQVQKARPDQKIISYCHTPARYYWSHYELYRKNPAYGPLSPFIKLLMPLMVPRQRRRDYEAAQRVDVFIANSTETQRRIKKYYGRPSTVIYPPVETKRFSPARTRGDYYVTMGRQLPNKRFDLAVSACTTLGVPLKVYGNGPMHDELVALAGPTVSFYTDRFGDASDAALEEAINHAKGFIFPSDEDFGIVTVEALAAGAPVIGYRNGGTLDIVTDGETGVLFDNQTVEDVVSAIKRADTIHWFPSKLSRTATRFDAGLFATKLRKIVLDNYKG</sequence>
<proteinExistence type="predicted"/>
<evidence type="ECO:0000313" key="4">
    <source>
        <dbReference type="Proteomes" id="UP000013893"/>
    </source>
</evidence>
<reference evidence="3 4" key="1">
    <citation type="journal article" date="2013" name="Nat. Biotechnol.">
        <title>Genome sequences of rare, uncultured bacteria obtained by differential coverage binning of multiple metagenomes.</title>
        <authorList>
            <person name="Albertsen M."/>
            <person name="Hugenholtz P."/>
            <person name="Skarshewski A."/>
            <person name="Nielsen K.L."/>
            <person name="Tyson G.W."/>
            <person name="Nielsen P.H."/>
        </authorList>
    </citation>
    <scope>NUCLEOTIDE SEQUENCE [LARGE SCALE GENOMIC DNA]</scope>
    <source>
        <strain evidence="3">TM71</strain>
    </source>
</reference>
<dbReference type="STRING" id="1332188.L336_0498"/>
<feature type="domain" description="Glycosyltransferase subfamily 4-like N-terminal" evidence="2">
    <location>
        <begin position="17"/>
        <end position="198"/>
    </location>
</feature>